<name>A0A4Y7T723_COPMI</name>
<reference evidence="2 3" key="1">
    <citation type="journal article" date="2019" name="Nat. Ecol. Evol.">
        <title>Megaphylogeny resolves global patterns of mushroom evolution.</title>
        <authorList>
            <person name="Varga T."/>
            <person name="Krizsan K."/>
            <person name="Foldi C."/>
            <person name="Dima B."/>
            <person name="Sanchez-Garcia M."/>
            <person name="Sanchez-Ramirez S."/>
            <person name="Szollosi G.J."/>
            <person name="Szarkandi J.G."/>
            <person name="Papp V."/>
            <person name="Albert L."/>
            <person name="Andreopoulos W."/>
            <person name="Angelini C."/>
            <person name="Antonin V."/>
            <person name="Barry K.W."/>
            <person name="Bougher N.L."/>
            <person name="Buchanan P."/>
            <person name="Buyck B."/>
            <person name="Bense V."/>
            <person name="Catcheside P."/>
            <person name="Chovatia M."/>
            <person name="Cooper J."/>
            <person name="Damon W."/>
            <person name="Desjardin D."/>
            <person name="Finy P."/>
            <person name="Geml J."/>
            <person name="Haridas S."/>
            <person name="Hughes K."/>
            <person name="Justo A."/>
            <person name="Karasinski D."/>
            <person name="Kautmanova I."/>
            <person name="Kiss B."/>
            <person name="Kocsube S."/>
            <person name="Kotiranta H."/>
            <person name="LaButti K.M."/>
            <person name="Lechner B.E."/>
            <person name="Liimatainen K."/>
            <person name="Lipzen A."/>
            <person name="Lukacs Z."/>
            <person name="Mihaltcheva S."/>
            <person name="Morgado L.N."/>
            <person name="Niskanen T."/>
            <person name="Noordeloos M.E."/>
            <person name="Ohm R.A."/>
            <person name="Ortiz-Santana B."/>
            <person name="Ovrebo C."/>
            <person name="Racz N."/>
            <person name="Riley R."/>
            <person name="Savchenko A."/>
            <person name="Shiryaev A."/>
            <person name="Soop K."/>
            <person name="Spirin V."/>
            <person name="Szebenyi C."/>
            <person name="Tomsovsky M."/>
            <person name="Tulloss R.E."/>
            <person name="Uehling J."/>
            <person name="Grigoriev I.V."/>
            <person name="Vagvolgyi C."/>
            <person name="Papp T."/>
            <person name="Martin F.M."/>
            <person name="Miettinen O."/>
            <person name="Hibbett D.S."/>
            <person name="Nagy L.G."/>
        </authorList>
    </citation>
    <scope>NUCLEOTIDE SEQUENCE [LARGE SCALE GENOMIC DNA]</scope>
    <source>
        <strain evidence="2 3">FP101781</strain>
    </source>
</reference>
<evidence type="ECO:0000313" key="3">
    <source>
        <dbReference type="Proteomes" id="UP000298030"/>
    </source>
</evidence>
<dbReference type="Proteomes" id="UP000298030">
    <property type="component" value="Unassembled WGS sequence"/>
</dbReference>
<dbReference type="AlphaFoldDB" id="A0A4Y7T723"/>
<keyword evidence="3" id="KW-1185">Reference proteome</keyword>
<organism evidence="2 3">
    <name type="scientific">Coprinellus micaceus</name>
    <name type="common">Glistening ink-cap mushroom</name>
    <name type="synonym">Coprinus micaceus</name>
    <dbReference type="NCBI Taxonomy" id="71717"/>
    <lineage>
        <taxon>Eukaryota</taxon>
        <taxon>Fungi</taxon>
        <taxon>Dikarya</taxon>
        <taxon>Basidiomycota</taxon>
        <taxon>Agaricomycotina</taxon>
        <taxon>Agaricomycetes</taxon>
        <taxon>Agaricomycetidae</taxon>
        <taxon>Agaricales</taxon>
        <taxon>Agaricineae</taxon>
        <taxon>Psathyrellaceae</taxon>
        <taxon>Coprinellus</taxon>
    </lineage>
</organism>
<evidence type="ECO:0000256" key="1">
    <source>
        <dbReference type="SAM" id="MobiDB-lite"/>
    </source>
</evidence>
<protein>
    <submittedName>
        <fullName evidence="2">Uncharacterized protein</fullName>
    </submittedName>
</protein>
<feature type="region of interest" description="Disordered" evidence="1">
    <location>
        <begin position="1"/>
        <end position="25"/>
    </location>
</feature>
<gene>
    <name evidence="2" type="ORF">FA13DRAFT_625450</name>
</gene>
<dbReference type="EMBL" id="QPFP01000026">
    <property type="protein sequence ID" value="TEB29754.1"/>
    <property type="molecule type" value="Genomic_DNA"/>
</dbReference>
<comment type="caution">
    <text evidence="2">The sequence shown here is derived from an EMBL/GenBank/DDBJ whole genome shotgun (WGS) entry which is preliminary data.</text>
</comment>
<sequence length="77" mass="8468">MSTTSGPKGRGFESHSRHHPFAPHPEQYVPLTPALCLLAFTAHQDLPPSQLNFRPSCLHLTTGPIQLDPFVPTGRRA</sequence>
<evidence type="ECO:0000313" key="2">
    <source>
        <dbReference type="EMBL" id="TEB29754.1"/>
    </source>
</evidence>
<accession>A0A4Y7T723</accession>
<proteinExistence type="predicted"/>